<dbReference type="SMART" id="SM00856">
    <property type="entry name" value="PMEI"/>
    <property type="match status" value="1"/>
</dbReference>
<evidence type="ECO:0000259" key="2">
    <source>
        <dbReference type="SMART" id="SM00856"/>
    </source>
</evidence>
<dbReference type="InterPro" id="IPR035513">
    <property type="entry name" value="Invertase/methylesterase_inhib"/>
</dbReference>
<keyword evidence="1" id="KW-0732">Signal</keyword>
<dbReference type="PANTHER" id="PTHR31890:SF24">
    <property type="entry name" value="PLANT INVERTASE_PECTIN METHYLESTERASE INHIBITOR PROTEIN"/>
    <property type="match status" value="1"/>
</dbReference>
<protein>
    <recommendedName>
        <fullName evidence="2">Pectinesterase inhibitor domain-containing protein</fullName>
    </recommendedName>
</protein>
<reference evidence="3" key="1">
    <citation type="submission" date="2023-10" db="EMBL/GenBank/DDBJ databases">
        <authorList>
            <person name="Domelevo Entfellner J.-B."/>
        </authorList>
    </citation>
    <scope>NUCLEOTIDE SEQUENCE</scope>
</reference>
<organism evidence="3 4">
    <name type="scientific">Sphenostylis stenocarpa</name>
    <dbReference type="NCBI Taxonomy" id="92480"/>
    <lineage>
        <taxon>Eukaryota</taxon>
        <taxon>Viridiplantae</taxon>
        <taxon>Streptophyta</taxon>
        <taxon>Embryophyta</taxon>
        <taxon>Tracheophyta</taxon>
        <taxon>Spermatophyta</taxon>
        <taxon>Magnoliopsida</taxon>
        <taxon>eudicotyledons</taxon>
        <taxon>Gunneridae</taxon>
        <taxon>Pentapetalae</taxon>
        <taxon>rosids</taxon>
        <taxon>fabids</taxon>
        <taxon>Fabales</taxon>
        <taxon>Fabaceae</taxon>
        <taxon>Papilionoideae</taxon>
        <taxon>50 kb inversion clade</taxon>
        <taxon>NPAAA clade</taxon>
        <taxon>indigoferoid/millettioid clade</taxon>
        <taxon>Phaseoleae</taxon>
        <taxon>Sphenostylis</taxon>
    </lineage>
</organism>
<dbReference type="SUPFAM" id="SSF101148">
    <property type="entry name" value="Plant invertase/pectin methylesterase inhibitor"/>
    <property type="match status" value="1"/>
</dbReference>
<evidence type="ECO:0000313" key="4">
    <source>
        <dbReference type="Proteomes" id="UP001189624"/>
    </source>
</evidence>
<feature type="signal peptide" evidence="1">
    <location>
        <begin position="1"/>
        <end position="27"/>
    </location>
</feature>
<dbReference type="EMBL" id="OY731405">
    <property type="protein sequence ID" value="CAJ1971439.1"/>
    <property type="molecule type" value="Genomic_DNA"/>
</dbReference>
<dbReference type="InterPro" id="IPR006501">
    <property type="entry name" value="Pectinesterase_inhib_dom"/>
</dbReference>
<dbReference type="GO" id="GO:0004857">
    <property type="term" value="F:enzyme inhibitor activity"/>
    <property type="evidence" value="ECO:0007669"/>
    <property type="project" value="InterPro"/>
</dbReference>
<evidence type="ECO:0000256" key="1">
    <source>
        <dbReference type="SAM" id="SignalP"/>
    </source>
</evidence>
<dbReference type="Proteomes" id="UP001189624">
    <property type="component" value="Chromosome 8"/>
</dbReference>
<feature type="chain" id="PRO_5041676464" description="Pectinesterase inhibitor domain-containing protein" evidence="1">
    <location>
        <begin position="28"/>
        <end position="186"/>
    </location>
</feature>
<dbReference type="Gene3D" id="1.20.140.40">
    <property type="entry name" value="Invertase/pectin methylesterase inhibitor family protein"/>
    <property type="match status" value="1"/>
</dbReference>
<dbReference type="PANTHER" id="PTHR31890">
    <property type="entry name" value="PLANT INVERTASE/PECTIN METHYLESTERASE INHIBITOR SUPERFAMILY PROTEIN"/>
    <property type="match status" value="1"/>
</dbReference>
<dbReference type="AlphaFoldDB" id="A0AA86VUG0"/>
<sequence length="186" mass="20135">MNSSTVCSLCLTLCLILIFHSPLPTKARSDVHHKLLGVGPDLIDQVCNETIEDNILCMKILKGDPEIVLAKNFVELAEAILKLGLKKGIEGQNFLKGLVEGKHDPGIEECATSDYDGVINSFRSALGEMKNDLLAANYSARIAGDGADNCNTTLVAERIQNPAISDLNHQVSMLSFIAFCALDKIH</sequence>
<feature type="domain" description="Pectinesterase inhibitor" evidence="2">
    <location>
        <begin position="38"/>
        <end position="181"/>
    </location>
</feature>
<gene>
    <name evidence="3" type="ORF">AYBTSS11_LOCUS23440</name>
</gene>
<accession>A0AA86VUG0</accession>
<dbReference type="Gramene" id="rna-AYBTSS11_LOCUS23440">
    <property type="protein sequence ID" value="CAJ1971439.1"/>
    <property type="gene ID" value="gene-AYBTSS11_LOCUS23440"/>
</dbReference>
<keyword evidence="4" id="KW-1185">Reference proteome</keyword>
<name>A0AA86VUG0_9FABA</name>
<dbReference type="NCBIfam" id="TIGR01614">
    <property type="entry name" value="PME_inhib"/>
    <property type="match status" value="1"/>
</dbReference>
<proteinExistence type="predicted"/>
<evidence type="ECO:0000313" key="3">
    <source>
        <dbReference type="EMBL" id="CAJ1971439.1"/>
    </source>
</evidence>